<organism evidence="2">
    <name type="scientific">freshwater metagenome</name>
    <dbReference type="NCBI Taxonomy" id="449393"/>
    <lineage>
        <taxon>unclassified sequences</taxon>
        <taxon>metagenomes</taxon>
        <taxon>ecological metagenomes</taxon>
    </lineage>
</organism>
<evidence type="ECO:0000313" key="2">
    <source>
        <dbReference type="EMBL" id="CAB4935447.1"/>
    </source>
</evidence>
<keyword evidence="1" id="KW-0472">Membrane</keyword>
<accession>A0A6J7IYN3</accession>
<sequence>MAPTDDGATRGRLRGVTLILLIATATIWLAGCGDQAASAPTVDCSQGVSACKPGDIGAGGGIVFLVVGDGAQRGIVEYAQAGWSGTGEDPQLDWRAAKSASRWSSDVDSQVWRLPSQGELAELYAFWKRSGNGGFSSALYWSATPWGDGSAWYRNFEDGIEYHSFREATNFVRPVLSYSAVGATQP</sequence>
<name>A0A6J7IYN3_9ZZZZ</name>
<protein>
    <submittedName>
        <fullName evidence="2">Unannotated protein</fullName>
    </submittedName>
</protein>
<evidence type="ECO:0000256" key="1">
    <source>
        <dbReference type="SAM" id="Phobius"/>
    </source>
</evidence>
<keyword evidence="1" id="KW-0812">Transmembrane</keyword>
<keyword evidence="1" id="KW-1133">Transmembrane helix</keyword>
<dbReference type="EMBL" id="CAFBNE010000011">
    <property type="protein sequence ID" value="CAB4935447.1"/>
    <property type="molecule type" value="Genomic_DNA"/>
</dbReference>
<feature type="transmembrane region" description="Helical" evidence="1">
    <location>
        <begin position="12"/>
        <end position="31"/>
    </location>
</feature>
<reference evidence="2" key="1">
    <citation type="submission" date="2020-05" db="EMBL/GenBank/DDBJ databases">
        <authorList>
            <person name="Chiriac C."/>
            <person name="Salcher M."/>
            <person name="Ghai R."/>
            <person name="Kavagutti S V."/>
        </authorList>
    </citation>
    <scope>NUCLEOTIDE SEQUENCE</scope>
</reference>
<proteinExistence type="predicted"/>
<dbReference type="AlphaFoldDB" id="A0A6J7IYN3"/>
<gene>
    <name evidence="2" type="ORF">UFOPK3772_00534</name>
</gene>